<comment type="caution">
    <text evidence="1">The sequence shown here is derived from an EMBL/GenBank/DDBJ whole genome shotgun (WGS) entry which is preliminary data.</text>
</comment>
<keyword evidence="2" id="KW-1185">Reference proteome</keyword>
<organism evidence="1 2">
    <name type="scientific">Ostreobium quekettii</name>
    <dbReference type="NCBI Taxonomy" id="121088"/>
    <lineage>
        <taxon>Eukaryota</taxon>
        <taxon>Viridiplantae</taxon>
        <taxon>Chlorophyta</taxon>
        <taxon>core chlorophytes</taxon>
        <taxon>Ulvophyceae</taxon>
        <taxon>TCBD clade</taxon>
        <taxon>Bryopsidales</taxon>
        <taxon>Ostreobineae</taxon>
        <taxon>Ostreobiaceae</taxon>
        <taxon>Ostreobium</taxon>
    </lineage>
</organism>
<dbReference type="AlphaFoldDB" id="A0A8S1IM75"/>
<gene>
    <name evidence="1" type="ORF">OSTQU699_LOCUS59</name>
</gene>
<evidence type="ECO:0000313" key="2">
    <source>
        <dbReference type="Proteomes" id="UP000708148"/>
    </source>
</evidence>
<dbReference type="Proteomes" id="UP000708148">
    <property type="component" value="Unassembled WGS sequence"/>
</dbReference>
<accession>A0A8S1IM75</accession>
<sequence length="106" mass="11767">MLIAFGRGSSCWEGSTKEALPCRALAIWTPRKSWDNHAPRWWLGFCWRNVADEAVMADYQSGLVPAYVAMALVMMEGRPAADRRPCRGIDNEAPLLATSIGNAERV</sequence>
<protein>
    <submittedName>
        <fullName evidence="1">Uncharacterized protein</fullName>
    </submittedName>
</protein>
<name>A0A8S1IM75_9CHLO</name>
<evidence type="ECO:0000313" key="1">
    <source>
        <dbReference type="EMBL" id="CAD7694696.1"/>
    </source>
</evidence>
<reference evidence="1" key="1">
    <citation type="submission" date="2020-12" db="EMBL/GenBank/DDBJ databases">
        <authorList>
            <person name="Iha C."/>
        </authorList>
    </citation>
    <scope>NUCLEOTIDE SEQUENCE</scope>
</reference>
<proteinExistence type="predicted"/>
<dbReference type="EMBL" id="CAJHUC010000069">
    <property type="protein sequence ID" value="CAD7694696.1"/>
    <property type="molecule type" value="Genomic_DNA"/>
</dbReference>